<accession>A0ABU6JFW4</accession>
<protein>
    <submittedName>
        <fullName evidence="2">Uncharacterized protein</fullName>
    </submittedName>
</protein>
<evidence type="ECO:0000313" key="2">
    <source>
        <dbReference type="EMBL" id="MEC4722561.1"/>
    </source>
</evidence>
<proteinExistence type="predicted"/>
<comment type="caution">
    <text evidence="2">The sequence shown here is derived from an EMBL/GenBank/DDBJ whole genome shotgun (WGS) entry which is preliminary data.</text>
</comment>
<organism evidence="2 3">
    <name type="scientific">Noviherbaspirillum album</name>
    <dbReference type="NCBI Taxonomy" id="3080276"/>
    <lineage>
        <taxon>Bacteria</taxon>
        <taxon>Pseudomonadati</taxon>
        <taxon>Pseudomonadota</taxon>
        <taxon>Betaproteobacteria</taxon>
        <taxon>Burkholderiales</taxon>
        <taxon>Oxalobacteraceae</taxon>
        <taxon>Noviherbaspirillum</taxon>
    </lineage>
</organism>
<feature type="signal peptide" evidence="1">
    <location>
        <begin position="1"/>
        <end position="24"/>
    </location>
</feature>
<keyword evidence="3" id="KW-1185">Reference proteome</keyword>
<keyword evidence="1" id="KW-0732">Signal</keyword>
<dbReference type="RefSeq" id="WP_326509232.1">
    <property type="nucleotide sequence ID" value="NZ_JAWIIV010000032.1"/>
</dbReference>
<evidence type="ECO:0000256" key="1">
    <source>
        <dbReference type="SAM" id="SignalP"/>
    </source>
</evidence>
<sequence>MMHQQWTRPWLSGLVAASACALIAACGGGSSQGGASLQSLSSGTGAVQTEAQGLPFEVFSPAIAQTAIAEKRLVTVRDAQAWNQLWTEHTGPGFATRPVPPVDFSRNMVVGVFLGSRGACDRVEIASVRQLQEPARIEVAYRDIPPPPDMACIASIVNLAVLATIPRSELPVEFVQVPARPASELVIRSGWEFGLCTNNCKGEVEISKDGASLQVERQRNASQPKQGLWGQVSAEEWNTLAANFASLPDLVVGCPGCADEGREWLEVEKDGKKKRVTVSCGMPFPDAGTLAGTVRGIRGRLAAALGLPEFCTPGSIAFERLAPTVFTSRIGDRRFVTVRDEGTWNALWREHAGDGSAPPAVNFGEKMVLAVFLGADSVTCGSMQIETVRQNAHPPLITVGYRVTDPGPNVMCIAAQINQYSFVTVPASGLPVEYLKLQ</sequence>
<name>A0ABU6JFW4_9BURK</name>
<dbReference type="Proteomes" id="UP001352263">
    <property type="component" value="Unassembled WGS sequence"/>
</dbReference>
<evidence type="ECO:0000313" key="3">
    <source>
        <dbReference type="Proteomes" id="UP001352263"/>
    </source>
</evidence>
<dbReference type="EMBL" id="JAWIIV010000032">
    <property type="protein sequence ID" value="MEC4722561.1"/>
    <property type="molecule type" value="Genomic_DNA"/>
</dbReference>
<reference evidence="2 3" key="1">
    <citation type="submission" date="2023-10" db="EMBL/GenBank/DDBJ databases">
        <title>Noviherbaspirillum sp. CPCC 100848 genome assembly.</title>
        <authorList>
            <person name="Li X.Y."/>
            <person name="Fang X.M."/>
        </authorList>
    </citation>
    <scope>NUCLEOTIDE SEQUENCE [LARGE SCALE GENOMIC DNA]</scope>
    <source>
        <strain evidence="2 3">CPCC 100848</strain>
    </source>
</reference>
<feature type="chain" id="PRO_5045451749" evidence="1">
    <location>
        <begin position="25"/>
        <end position="438"/>
    </location>
</feature>
<gene>
    <name evidence="2" type="ORF">RY831_25675</name>
</gene>